<comment type="caution">
    <text evidence="1">The sequence shown here is derived from an EMBL/GenBank/DDBJ whole genome shotgun (WGS) entry which is preliminary data.</text>
</comment>
<gene>
    <name evidence="1" type="ORF">CQ12_32355</name>
</gene>
<dbReference type="Proteomes" id="UP000050863">
    <property type="component" value="Unassembled WGS sequence"/>
</dbReference>
<name>A0A0R3M3U7_9BRAD</name>
<dbReference type="EMBL" id="LLXZ01000009">
    <property type="protein sequence ID" value="KRR14932.1"/>
    <property type="molecule type" value="Genomic_DNA"/>
</dbReference>
<evidence type="ECO:0000313" key="1">
    <source>
        <dbReference type="EMBL" id="KRR14932.1"/>
    </source>
</evidence>
<reference evidence="1 2" key="1">
    <citation type="submission" date="2014-03" db="EMBL/GenBank/DDBJ databases">
        <title>Bradyrhizobium valentinum sp. nov., isolated from effective nodules of Lupinus mariae-josephae, a lupine endemic of basic-lime soils in Eastern Spain.</title>
        <authorList>
            <person name="Duran D."/>
            <person name="Rey L."/>
            <person name="Navarro A."/>
            <person name="Busquets A."/>
            <person name="Imperial J."/>
            <person name="Ruiz-Argueso T."/>
        </authorList>
    </citation>
    <scope>NUCLEOTIDE SEQUENCE [LARGE SCALE GENOMIC DNA]</scope>
    <source>
        <strain evidence="1 2">PAC68</strain>
    </source>
</reference>
<dbReference type="STRING" id="280332.CQ12_32355"/>
<proteinExistence type="predicted"/>
<evidence type="ECO:0000313" key="2">
    <source>
        <dbReference type="Proteomes" id="UP000050863"/>
    </source>
</evidence>
<protein>
    <submittedName>
        <fullName evidence="1">Uncharacterized protein</fullName>
    </submittedName>
</protein>
<dbReference type="AlphaFoldDB" id="A0A0R3M3U7"/>
<accession>A0A0R3M3U7</accession>
<sequence>MRRGDEFARHGFELLSKRSEPEQFFDALKAGGFFDPASNLGPVQSANPEFVHIPVWAPLTYLQVVTNRARELKDDTLAEKILNVIRAVTNYRDSDTGDPRDNFRTYHKFAEFFGLLPVRCITEEDVGLVAVWLSSKFDRSLVPHELTKGFLKHLFENGSAASIAKACAVIGACLVLEQNPKRQRRSEDLGTVVEDHWLKEMLDAYARELGRKAGVNGARLFEDGLRRVYSPDRRSYGSSLWRPAIESNPQNRDFYGPENRFVEGLRDVLEGWVETAPAQAGVFIAEALKDESEIIRRIALHTVSEHYDVLHEAFEPHLTPALFSTGHRHELYRLLTMRFAEMSPHAKAGVIAAIRNLPIPSRGEDRERRLQFTQREWLSAIKDQPEAAQWFAELSAKPELGPVTEHPEFLAYHETRWGPGPAPYEADSLVAFAEDGTLIERLNGFNPSNSWRGPTLGGLVAALEGAVAAKPNTFLPLLSEFHGAKVPFQHALIQGFKKLFDPSNEKKPEFDWKAAWPKLLAFFCETVSQDSFWEKVEEDERAYGTPTREWMRGLIASFLEAATRDDKTAYPADLLPKGWEIIKTMLQHAEAGKLDLADPMTYSLNTDKGHVIGAMYNHALRACRVADKAKQPREEVWQALKEMFDAELDKCRDDNFEFSTLSASYISNLHYLSLDWLKANVARLFPAKEYPNNFKVAVGGLAYAQVSRPIYLLLAHHNVFSDALSTKLEDRNGRERVIEWVGLAYLWGDETLASPIVKAIFSSGVDDVETLVELFWQVRRDKLTEQQLESVLRFWEHCLKWWEQRGDKSEHFMARLSRLSPYVRKLDQRTMSLLMPVMPFAHIDHSTDQMVGELARMVDSEPAGVAALLETMLNANAPTYDLDDKLKNLIERFAELGLRAEAIRCTEKLQRSLPGMLDLYRKLVTG</sequence>
<organism evidence="1 2">
    <name type="scientific">Bradyrhizobium jicamae</name>
    <dbReference type="NCBI Taxonomy" id="280332"/>
    <lineage>
        <taxon>Bacteria</taxon>
        <taxon>Pseudomonadati</taxon>
        <taxon>Pseudomonadota</taxon>
        <taxon>Alphaproteobacteria</taxon>
        <taxon>Hyphomicrobiales</taxon>
        <taxon>Nitrobacteraceae</taxon>
        <taxon>Bradyrhizobium</taxon>
    </lineage>
</organism>
<keyword evidence="2" id="KW-1185">Reference proteome</keyword>